<dbReference type="EMBL" id="JACVEW010000017">
    <property type="protein sequence ID" value="MBP0049393.1"/>
    <property type="molecule type" value="Genomic_DNA"/>
</dbReference>
<feature type="domain" description="Histidine kinase/HSP90-like ATPase" evidence="11">
    <location>
        <begin position="468"/>
        <end position="558"/>
    </location>
</feature>
<feature type="domain" description="Signal transduction histidine kinase subgroup 3 dimerisation and phosphoacceptor" evidence="12">
    <location>
        <begin position="363"/>
        <end position="426"/>
    </location>
</feature>
<feature type="transmembrane region" description="Helical" evidence="10">
    <location>
        <begin position="262"/>
        <end position="280"/>
    </location>
</feature>
<keyword evidence="10" id="KW-0812">Transmembrane</keyword>
<dbReference type="Gene3D" id="3.30.450.220">
    <property type="entry name" value="LuxQ periplasmic domain, N-terminal subdomain"/>
    <property type="match status" value="1"/>
</dbReference>
<keyword evidence="9" id="KW-0175">Coiled coil</keyword>
<accession>A0ABS3ZDM1</accession>
<dbReference type="Proteomes" id="UP000810171">
    <property type="component" value="Unassembled WGS sequence"/>
</dbReference>
<dbReference type="RefSeq" id="WP_209288002.1">
    <property type="nucleotide sequence ID" value="NZ_JACVEW010000017.1"/>
</dbReference>
<dbReference type="Gene3D" id="3.30.565.10">
    <property type="entry name" value="Histidine kinase-like ATPase, C-terminal domain"/>
    <property type="match status" value="1"/>
</dbReference>
<evidence type="ECO:0000256" key="2">
    <source>
        <dbReference type="ARBA" id="ARBA00012438"/>
    </source>
</evidence>
<comment type="caution">
    <text evidence="13">The sequence shown here is derived from an EMBL/GenBank/DDBJ whole genome shotgun (WGS) entry which is preliminary data.</text>
</comment>
<evidence type="ECO:0000256" key="8">
    <source>
        <dbReference type="ARBA" id="ARBA00023012"/>
    </source>
</evidence>
<gene>
    <name evidence="13" type="ORF">H9C73_11650</name>
</gene>
<dbReference type="PANTHER" id="PTHR24421:SF10">
    <property type="entry name" value="NITRATE_NITRITE SENSOR PROTEIN NARQ"/>
    <property type="match status" value="1"/>
</dbReference>
<evidence type="ECO:0000256" key="4">
    <source>
        <dbReference type="ARBA" id="ARBA00022679"/>
    </source>
</evidence>
<evidence type="ECO:0000256" key="1">
    <source>
        <dbReference type="ARBA" id="ARBA00000085"/>
    </source>
</evidence>
<feature type="coiled-coil region" evidence="9">
    <location>
        <begin position="350"/>
        <end position="377"/>
    </location>
</feature>
<dbReference type="CDD" id="cd16917">
    <property type="entry name" value="HATPase_UhpB-NarQ-NarX-like"/>
    <property type="match status" value="1"/>
</dbReference>
<dbReference type="InterPro" id="IPR043056">
    <property type="entry name" value="LuxQ-periplasm_N"/>
</dbReference>
<proteinExistence type="predicted"/>
<evidence type="ECO:0000256" key="5">
    <source>
        <dbReference type="ARBA" id="ARBA00022741"/>
    </source>
</evidence>
<keyword evidence="8" id="KW-0902">Two-component regulatory system</keyword>
<evidence type="ECO:0000259" key="11">
    <source>
        <dbReference type="Pfam" id="PF02518"/>
    </source>
</evidence>
<organism evidence="13 14">
    <name type="scientific">Marinobacterium alkalitolerans</name>
    <dbReference type="NCBI Taxonomy" id="1542925"/>
    <lineage>
        <taxon>Bacteria</taxon>
        <taxon>Pseudomonadati</taxon>
        <taxon>Pseudomonadota</taxon>
        <taxon>Gammaproteobacteria</taxon>
        <taxon>Oceanospirillales</taxon>
        <taxon>Oceanospirillaceae</taxon>
        <taxon>Marinobacterium</taxon>
    </lineage>
</organism>
<dbReference type="SUPFAM" id="SSF55874">
    <property type="entry name" value="ATPase domain of HSP90 chaperone/DNA topoisomerase II/histidine kinase"/>
    <property type="match status" value="1"/>
</dbReference>
<evidence type="ECO:0000259" key="12">
    <source>
        <dbReference type="Pfam" id="PF07730"/>
    </source>
</evidence>
<protein>
    <recommendedName>
        <fullName evidence="2">histidine kinase</fullName>
        <ecNumber evidence="2">2.7.13.3</ecNumber>
    </recommendedName>
</protein>
<evidence type="ECO:0000256" key="10">
    <source>
        <dbReference type="SAM" id="Phobius"/>
    </source>
</evidence>
<keyword evidence="10" id="KW-1133">Transmembrane helix</keyword>
<evidence type="ECO:0000256" key="7">
    <source>
        <dbReference type="ARBA" id="ARBA00022840"/>
    </source>
</evidence>
<sequence>MSHLRFRTLTFFLLLLLSLVLLAVFSVTTFMQASEVIDQQSEEYGRGLALRYEERLRDYLKQVEAEAQAVSADTTRIGMLYDGNTEAFQRSLSRWEEGYENIHYDFALFAFPDRAQCHLSRTYVPELSPESCQSLVEVHQGISYQGWSILRVKDETLAVYSVPLDMPGSGKVVGQLMMGVRLAQNRYLLNSLVSSSDPLQSLQLRLNGQTLTRLQVDGSDGDGAHIEALSPGLTALGEEVSLRLQLNDNSQPALREGLSSTLVYGVLLALLASMLVAFWLSSSVDRQLQQLIRFTRLANRDRETRWPETNVLEFYQIGREVLEIVRCLKEREHELEAVNKELSASIIEKRSILQHLIKAQENERKRLSNELHDDMAQLLVAVKMNLQLLRDEMPERSDVNLDQAISLVNTIYDNVYHRIRTLRPYELSDFGLEAGLRGLPAVSILEQMDYAVEIDIDQTRPVCPEVTSNLYRIAQEALSNVIKYAKGTYVMIRLKDELEGLRLTIADDGQGGEAVLEKPQSDQGGFGLLAIRERAEFLQAELTLTTNEGVSVDVLVPVAHAYVDASKSEAALISV</sequence>
<dbReference type="Gene3D" id="1.20.5.1930">
    <property type="match status" value="1"/>
</dbReference>
<dbReference type="Pfam" id="PF07730">
    <property type="entry name" value="HisKA_3"/>
    <property type="match status" value="1"/>
</dbReference>
<keyword evidence="10" id="KW-0472">Membrane</keyword>
<keyword evidence="7" id="KW-0067">ATP-binding</keyword>
<keyword evidence="4" id="KW-0808">Transferase</keyword>
<keyword evidence="5" id="KW-0547">Nucleotide-binding</keyword>
<evidence type="ECO:0000256" key="3">
    <source>
        <dbReference type="ARBA" id="ARBA00022553"/>
    </source>
</evidence>
<dbReference type="InterPro" id="IPR003594">
    <property type="entry name" value="HATPase_dom"/>
</dbReference>
<evidence type="ECO:0000256" key="9">
    <source>
        <dbReference type="SAM" id="Coils"/>
    </source>
</evidence>
<reference evidence="13 14" key="1">
    <citation type="submission" date="2020-09" db="EMBL/GenBank/DDBJ databases">
        <authorList>
            <person name="Tanuku N.R.S."/>
        </authorList>
    </citation>
    <scope>NUCLEOTIDE SEQUENCE [LARGE SCALE GENOMIC DNA]</scope>
    <source>
        <strain evidence="13 14">AK62</strain>
    </source>
</reference>
<evidence type="ECO:0000313" key="13">
    <source>
        <dbReference type="EMBL" id="MBP0049393.1"/>
    </source>
</evidence>
<dbReference type="InterPro" id="IPR036890">
    <property type="entry name" value="HATPase_C_sf"/>
</dbReference>
<dbReference type="PANTHER" id="PTHR24421">
    <property type="entry name" value="NITRATE/NITRITE SENSOR PROTEIN NARX-RELATED"/>
    <property type="match status" value="1"/>
</dbReference>
<name>A0ABS3ZDM1_9GAMM</name>
<dbReference type="EC" id="2.7.13.3" evidence="2"/>
<evidence type="ECO:0000256" key="6">
    <source>
        <dbReference type="ARBA" id="ARBA00022777"/>
    </source>
</evidence>
<dbReference type="InterPro" id="IPR050482">
    <property type="entry name" value="Sensor_HK_TwoCompSys"/>
</dbReference>
<keyword evidence="3" id="KW-0597">Phosphoprotein</keyword>
<evidence type="ECO:0000313" key="14">
    <source>
        <dbReference type="Proteomes" id="UP000810171"/>
    </source>
</evidence>
<keyword evidence="6" id="KW-0418">Kinase</keyword>
<keyword evidence="14" id="KW-1185">Reference proteome</keyword>
<dbReference type="Pfam" id="PF02518">
    <property type="entry name" value="HATPase_c"/>
    <property type="match status" value="1"/>
</dbReference>
<comment type="catalytic activity">
    <reaction evidence="1">
        <text>ATP + protein L-histidine = ADP + protein N-phospho-L-histidine.</text>
        <dbReference type="EC" id="2.7.13.3"/>
    </reaction>
</comment>
<dbReference type="InterPro" id="IPR011712">
    <property type="entry name" value="Sig_transdc_His_kin_sub3_dim/P"/>
</dbReference>